<gene>
    <name evidence="3" type="ORF">DOK76_04620</name>
</gene>
<evidence type="ECO:0000256" key="1">
    <source>
        <dbReference type="ARBA" id="ARBA00008007"/>
    </source>
</evidence>
<dbReference type="PANTHER" id="PTHR47505">
    <property type="entry name" value="DNA UTILIZATION PROTEIN YHGH"/>
    <property type="match status" value="1"/>
</dbReference>
<dbReference type="InterPro" id="IPR029057">
    <property type="entry name" value="PRTase-like"/>
</dbReference>
<evidence type="ECO:0000259" key="2">
    <source>
        <dbReference type="Pfam" id="PF00156"/>
    </source>
</evidence>
<dbReference type="EMBL" id="JAFLVX010000014">
    <property type="protein sequence ID" value="MBO0476341.1"/>
    <property type="molecule type" value="Genomic_DNA"/>
</dbReference>
<dbReference type="Proteomes" id="UP000664857">
    <property type="component" value="Unassembled WGS sequence"/>
</dbReference>
<dbReference type="InterPro" id="IPR000836">
    <property type="entry name" value="PRTase_dom"/>
</dbReference>
<dbReference type="Pfam" id="PF00156">
    <property type="entry name" value="Pribosyltran"/>
    <property type="match status" value="1"/>
</dbReference>
<reference evidence="3 4" key="1">
    <citation type="submission" date="2021-03" db="EMBL/GenBank/DDBJ databases">
        <title>Enterococcal diversity collection.</title>
        <authorList>
            <person name="Gilmore M.S."/>
            <person name="Schwartzman J."/>
            <person name="Van Tyne D."/>
            <person name="Martin M."/>
            <person name="Earl A.M."/>
            <person name="Manson A.L."/>
            <person name="Straub T."/>
            <person name="Salamzade R."/>
            <person name="Saavedra J."/>
            <person name="Lebreton F."/>
            <person name="Prichula J."/>
            <person name="Schaufler K."/>
            <person name="Gaca A."/>
            <person name="Sgardioli B."/>
            <person name="Wagenaar J."/>
            <person name="Strong T."/>
        </authorList>
    </citation>
    <scope>NUCLEOTIDE SEQUENCE [LARGE SCALE GENOMIC DNA]</scope>
    <source>
        <strain evidence="3 4">DIV0080</strain>
    </source>
</reference>
<dbReference type="CDD" id="cd06223">
    <property type="entry name" value="PRTases_typeI"/>
    <property type="match status" value="1"/>
</dbReference>
<keyword evidence="4" id="KW-1185">Reference proteome</keyword>
<feature type="domain" description="Phosphoribosyltransferase" evidence="2">
    <location>
        <begin position="161"/>
        <end position="229"/>
    </location>
</feature>
<protein>
    <submittedName>
        <fullName evidence="3">ComF family protein</fullName>
    </submittedName>
</protein>
<dbReference type="SUPFAM" id="SSF48695">
    <property type="entry name" value="Multiheme cytochromes"/>
    <property type="match status" value="1"/>
</dbReference>
<accession>A0ABS3HRF7</accession>
<dbReference type="InterPro" id="IPR036280">
    <property type="entry name" value="Multihaem_cyt_sf"/>
</dbReference>
<organism evidence="3 4">
    <name type="scientific">Candidatus Vagococcus giribetii</name>
    <dbReference type="NCBI Taxonomy" id="2230876"/>
    <lineage>
        <taxon>Bacteria</taxon>
        <taxon>Bacillati</taxon>
        <taxon>Bacillota</taxon>
        <taxon>Bacilli</taxon>
        <taxon>Lactobacillales</taxon>
        <taxon>Enterococcaceae</taxon>
        <taxon>Vagococcus</taxon>
    </lineage>
</organism>
<name>A0ABS3HRF7_9ENTE</name>
<evidence type="ECO:0000313" key="3">
    <source>
        <dbReference type="EMBL" id="MBO0476341.1"/>
    </source>
</evidence>
<dbReference type="RefSeq" id="WP_206965305.1">
    <property type="nucleotide sequence ID" value="NZ_JAFLVX010000014.1"/>
</dbReference>
<sequence length="233" mass="27269">MKCGFCHSPLTKEVSLSQLLRFSPVVFNEYCLSCSKELSRLNKEVFHCQYCQKELAVDSNICDDCHDWEKQLKTFSLKHDYLFSYNEKMKAYFQHYKFLGDIHLSRVFASDIQEGLRSYQQAGFIIVPIPLSKKKLRKRGFNQVERLLMSSDIPFTSMMSKKETLVSQSEKSKEERLASKQPFFISNKAKRKIKGQKILLIDDVYTTGRTILHAYDCLLPYKPKEIRSFSLSR</sequence>
<comment type="similarity">
    <text evidence="1">Belongs to the ComF/GntX family.</text>
</comment>
<evidence type="ECO:0000313" key="4">
    <source>
        <dbReference type="Proteomes" id="UP000664857"/>
    </source>
</evidence>
<proteinExistence type="inferred from homology"/>
<comment type="caution">
    <text evidence="3">The sequence shown here is derived from an EMBL/GenBank/DDBJ whole genome shotgun (WGS) entry which is preliminary data.</text>
</comment>
<dbReference type="InterPro" id="IPR051910">
    <property type="entry name" value="ComF/GntX_DNA_util-trans"/>
</dbReference>
<dbReference type="SUPFAM" id="SSF53271">
    <property type="entry name" value="PRTase-like"/>
    <property type="match status" value="1"/>
</dbReference>
<dbReference type="PANTHER" id="PTHR47505:SF1">
    <property type="entry name" value="DNA UTILIZATION PROTEIN YHGH"/>
    <property type="match status" value="1"/>
</dbReference>
<dbReference type="Gene3D" id="3.40.50.2020">
    <property type="match status" value="1"/>
</dbReference>